<organism evidence="6 7">
    <name type="scientific">Virgisporangium aliadipatigenens</name>
    <dbReference type="NCBI Taxonomy" id="741659"/>
    <lineage>
        <taxon>Bacteria</taxon>
        <taxon>Bacillati</taxon>
        <taxon>Actinomycetota</taxon>
        <taxon>Actinomycetes</taxon>
        <taxon>Micromonosporales</taxon>
        <taxon>Micromonosporaceae</taxon>
        <taxon>Virgisporangium</taxon>
    </lineage>
</organism>
<proteinExistence type="predicted"/>
<accession>A0A8J3YLI4</accession>
<dbReference type="GO" id="GO:0043138">
    <property type="term" value="F:3'-5' DNA helicase activity"/>
    <property type="evidence" value="ECO:0007669"/>
    <property type="project" value="TreeGrafter"/>
</dbReference>
<feature type="region of interest" description="Disordered" evidence="3">
    <location>
        <begin position="272"/>
        <end position="298"/>
    </location>
</feature>
<dbReference type="Gene3D" id="3.40.50.300">
    <property type="entry name" value="P-loop containing nucleotide triphosphate hydrolases"/>
    <property type="match status" value="2"/>
</dbReference>
<evidence type="ECO:0000259" key="4">
    <source>
        <dbReference type="PROSITE" id="PS51192"/>
    </source>
</evidence>
<feature type="compositionally biased region" description="Gly residues" evidence="3">
    <location>
        <begin position="281"/>
        <end position="298"/>
    </location>
</feature>
<dbReference type="Proteomes" id="UP000619260">
    <property type="component" value="Unassembled WGS sequence"/>
</dbReference>
<dbReference type="Pfam" id="PF00271">
    <property type="entry name" value="Helicase_C"/>
    <property type="match status" value="1"/>
</dbReference>
<dbReference type="PANTHER" id="PTHR47957:SF3">
    <property type="entry name" value="ATP-DEPENDENT HELICASE HRQ1"/>
    <property type="match status" value="1"/>
</dbReference>
<evidence type="ECO:0000256" key="1">
    <source>
        <dbReference type="ARBA" id="ARBA00022741"/>
    </source>
</evidence>
<dbReference type="InterPro" id="IPR014001">
    <property type="entry name" value="Helicase_ATP-bd"/>
</dbReference>
<feature type="domain" description="Helicase ATP-binding" evidence="4">
    <location>
        <begin position="71"/>
        <end position="248"/>
    </location>
</feature>
<dbReference type="PANTHER" id="PTHR47957">
    <property type="entry name" value="ATP-DEPENDENT HELICASE HRQ1"/>
    <property type="match status" value="1"/>
</dbReference>
<dbReference type="InterPro" id="IPR018973">
    <property type="entry name" value="MZB"/>
</dbReference>
<dbReference type="CDD" id="cd17923">
    <property type="entry name" value="DEXHc_Hrq1-like"/>
    <property type="match status" value="1"/>
</dbReference>
<dbReference type="GO" id="GO:0006289">
    <property type="term" value="P:nucleotide-excision repair"/>
    <property type="evidence" value="ECO:0007669"/>
    <property type="project" value="TreeGrafter"/>
</dbReference>
<evidence type="ECO:0000259" key="5">
    <source>
        <dbReference type="PROSITE" id="PS51194"/>
    </source>
</evidence>
<evidence type="ECO:0000256" key="3">
    <source>
        <dbReference type="SAM" id="MobiDB-lite"/>
    </source>
</evidence>
<dbReference type="InterPro" id="IPR011545">
    <property type="entry name" value="DEAD/DEAH_box_helicase_dom"/>
</dbReference>
<dbReference type="Pfam" id="PF09369">
    <property type="entry name" value="MZB"/>
    <property type="match status" value="1"/>
</dbReference>
<dbReference type="GO" id="GO:0036297">
    <property type="term" value="P:interstrand cross-link repair"/>
    <property type="evidence" value="ECO:0007669"/>
    <property type="project" value="TreeGrafter"/>
</dbReference>
<feature type="region of interest" description="Disordered" evidence="3">
    <location>
        <begin position="316"/>
        <end position="392"/>
    </location>
</feature>
<evidence type="ECO:0000256" key="2">
    <source>
        <dbReference type="ARBA" id="ARBA00022840"/>
    </source>
</evidence>
<dbReference type="GO" id="GO:0005524">
    <property type="term" value="F:ATP binding"/>
    <property type="evidence" value="ECO:0007669"/>
    <property type="project" value="UniProtKB-KW"/>
</dbReference>
<dbReference type="Pfam" id="PF00270">
    <property type="entry name" value="DEAD"/>
    <property type="match status" value="1"/>
</dbReference>
<dbReference type="PROSITE" id="PS51194">
    <property type="entry name" value="HELICASE_CTER"/>
    <property type="match status" value="1"/>
</dbReference>
<reference evidence="6" key="1">
    <citation type="submission" date="2021-01" db="EMBL/GenBank/DDBJ databases">
        <title>Whole genome shotgun sequence of Virgisporangium aliadipatigenens NBRC 105644.</title>
        <authorList>
            <person name="Komaki H."/>
            <person name="Tamura T."/>
        </authorList>
    </citation>
    <scope>NUCLEOTIDE SEQUENCE</scope>
    <source>
        <strain evidence="6">NBRC 105644</strain>
    </source>
</reference>
<protein>
    <recommendedName>
        <fullName evidence="8">DEAD/DEAH box helicase</fullName>
    </recommendedName>
</protein>
<dbReference type="PROSITE" id="PS51192">
    <property type="entry name" value="HELICASE_ATP_BIND_1"/>
    <property type="match status" value="1"/>
</dbReference>
<dbReference type="GO" id="GO:0003676">
    <property type="term" value="F:nucleic acid binding"/>
    <property type="evidence" value="ECO:0007669"/>
    <property type="project" value="InterPro"/>
</dbReference>
<keyword evidence="7" id="KW-1185">Reference proteome</keyword>
<dbReference type="InterPro" id="IPR027417">
    <property type="entry name" value="P-loop_NTPase"/>
</dbReference>
<keyword evidence="2" id="KW-0067">ATP-binding</keyword>
<dbReference type="RefSeq" id="WP_373317922.1">
    <property type="nucleotide sequence ID" value="NZ_BOPF01000014.1"/>
</dbReference>
<gene>
    <name evidence="6" type="ORF">Val02_42720</name>
</gene>
<evidence type="ECO:0008006" key="8">
    <source>
        <dbReference type="Google" id="ProtNLM"/>
    </source>
</evidence>
<dbReference type="SUPFAM" id="SSF52540">
    <property type="entry name" value="P-loop containing nucleoside triphosphate hydrolases"/>
    <property type="match status" value="1"/>
</dbReference>
<dbReference type="SMART" id="SM00487">
    <property type="entry name" value="DEXDc"/>
    <property type="match status" value="1"/>
</dbReference>
<comment type="caution">
    <text evidence="6">The sequence shown here is derived from an EMBL/GenBank/DDBJ whole genome shotgun (WGS) entry which is preliminary data.</text>
</comment>
<dbReference type="InterPro" id="IPR001650">
    <property type="entry name" value="Helicase_C-like"/>
</dbReference>
<feature type="compositionally biased region" description="Basic and acidic residues" evidence="3">
    <location>
        <begin position="363"/>
        <end position="373"/>
    </location>
</feature>
<evidence type="ECO:0000313" key="7">
    <source>
        <dbReference type="Proteomes" id="UP000619260"/>
    </source>
</evidence>
<evidence type="ECO:0000313" key="6">
    <source>
        <dbReference type="EMBL" id="GIJ47386.1"/>
    </source>
</evidence>
<dbReference type="EMBL" id="BOPF01000014">
    <property type="protein sequence ID" value="GIJ47386.1"/>
    <property type="molecule type" value="Genomic_DNA"/>
</dbReference>
<dbReference type="CDD" id="cd18797">
    <property type="entry name" value="SF2_C_Hrq"/>
    <property type="match status" value="1"/>
</dbReference>
<feature type="domain" description="Helicase C-terminal" evidence="5">
    <location>
        <begin position="400"/>
        <end position="555"/>
    </location>
</feature>
<dbReference type="AlphaFoldDB" id="A0A8J3YLI4"/>
<sequence length="882" mass="92462">MQGVTTVEATPSRLLERLLAGRSSAPLTHLEIIPARAGDPVPWPEWVPDALRDTLRRRGITHPWRHQAEAAEHAHAGRHVVVATGTASGKSLAYQLPTLSALLKDPRATAIYLSPTKALAADQLRSVTALGLPDLRPACYDGDTPREERDWIRQHSRFVLTNPDMIHHGVLPRHGAWATQLRRLAFVVVDECHGYRGVFGSHVAHVLRRLRRIAARYGSSPVFVFASATAGSPGATAAQLMGADVVEVVTDGSPRGALAFALWEPPLLPDFDGDSVRDGRGSGQLPGPRGGIDDGGIVGGGIDDGGIVGAGAAGVGSAGGDTGVSRPRAGSTLGRHAPGASSDGPVAGGTSHRGGPDASMGGPHEDSAPDRHPPGTASDVPLPGGGRDAPPVRRSALRETADLLADAVSSGIRTLAFVRSRRGAEAVAAMARRALDEASPGLGEQVAAYRSGYLREERRALERALLDGSLTGLASTSALELGVDLVGLDAVVLAGYPGRLASLWQQAGRAGRTTRDALCVLVARDDPLDTYLVHHPEALFGRPVEACVLDPLNPYVLGPQLAAAACDKPLTAADLEMFGGAPARAMVDRLVANGSLRKRPTGWYWTKEGRPEVDLRGAGGAPVAVVEAATGRLLGTVDHGSSHFLVHPGAVYQHQGVSFVVDELDLDDAVAFVHEEDPQWTTHPRDVTSLAVRSVRSYVDAGPVGLYLGDVEVTAQVTAYQRRKLTGEVIDTRPLDLPQRRLHTVAVWWTVSPRSLTLAGVDAADVPGALHAAEHAAIGLLPLVASCDRWDIGGISTAEHPDTEAPSVFVYDGHPGGAGFAERAYAAAARWLDATRAVIVECGCEAGCPSCVQSPKCGNGNSPLDKAGAVRVLDLVLRNLPG</sequence>
<keyword evidence="1" id="KW-0547">Nucleotide-binding</keyword>
<name>A0A8J3YLI4_9ACTN</name>
<dbReference type="SMART" id="SM00490">
    <property type="entry name" value="HELICc"/>
    <property type="match status" value="1"/>
</dbReference>